<dbReference type="AlphaFoldDB" id="A0A6M1LIG8"/>
<dbReference type="PANTHER" id="PTHR30006:SF3">
    <property type="entry name" value="THIAMINE-BINDING PERIPLASMIC PROTEIN"/>
    <property type="match status" value="1"/>
</dbReference>
<name>A0A6M1LIG8_9PROT</name>
<dbReference type="GO" id="GO:0030976">
    <property type="term" value="F:thiamine pyrophosphate binding"/>
    <property type="evidence" value="ECO:0007669"/>
    <property type="project" value="TreeGrafter"/>
</dbReference>
<dbReference type="Proteomes" id="UP000475385">
    <property type="component" value="Unassembled WGS sequence"/>
</dbReference>
<evidence type="ECO:0000256" key="3">
    <source>
        <dbReference type="ARBA" id="ARBA00022448"/>
    </source>
</evidence>
<dbReference type="GO" id="GO:0015888">
    <property type="term" value="P:thiamine transport"/>
    <property type="evidence" value="ECO:0007669"/>
    <property type="project" value="TreeGrafter"/>
</dbReference>
<dbReference type="SUPFAM" id="SSF53850">
    <property type="entry name" value="Periplasmic binding protein-like II"/>
    <property type="match status" value="1"/>
</dbReference>
<gene>
    <name evidence="7" type="ORF">G3576_08505</name>
</gene>
<dbReference type="PANTHER" id="PTHR30006">
    <property type="entry name" value="THIAMINE-BINDING PERIPLASMIC PROTEIN-RELATED"/>
    <property type="match status" value="1"/>
</dbReference>
<accession>A0A6M1LIG8</accession>
<feature type="chain" id="PRO_5026693256" evidence="6">
    <location>
        <begin position="25"/>
        <end position="341"/>
    </location>
</feature>
<dbReference type="RefSeq" id="WP_164693918.1">
    <property type="nucleotide sequence ID" value="NZ_JAAIKB010000002.1"/>
</dbReference>
<dbReference type="InterPro" id="IPR006059">
    <property type="entry name" value="SBP"/>
</dbReference>
<feature type="signal peptide" evidence="6">
    <location>
        <begin position="1"/>
        <end position="24"/>
    </location>
</feature>
<keyword evidence="4 6" id="KW-0732">Signal</keyword>
<keyword evidence="8" id="KW-1185">Reference proteome</keyword>
<dbReference type="Pfam" id="PF13416">
    <property type="entry name" value="SBP_bac_8"/>
    <property type="match status" value="1"/>
</dbReference>
<dbReference type="GO" id="GO:0030975">
    <property type="term" value="F:thiamine binding"/>
    <property type="evidence" value="ECO:0007669"/>
    <property type="project" value="TreeGrafter"/>
</dbReference>
<dbReference type="Gene3D" id="3.40.190.10">
    <property type="entry name" value="Periplasmic binding protein-like II"/>
    <property type="match status" value="2"/>
</dbReference>
<protein>
    <submittedName>
        <fullName evidence="7">Extracellular solute-binding protein</fullName>
    </submittedName>
</protein>
<keyword evidence="3" id="KW-0813">Transport</keyword>
<keyword evidence="5" id="KW-0574">Periplasm</keyword>
<evidence type="ECO:0000313" key="8">
    <source>
        <dbReference type="Proteomes" id="UP000475385"/>
    </source>
</evidence>
<evidence type="ECO:0000256" key="4">
    <source>
        <dbReference type="ARBA" id="ARBA00022729"/>
    </source>
</evidence>
<comment type="caution">
    <text evidence="7">The sequence shown here is derived from an EMBL/GenBank/DDBJ whole genome shotgun (WGS) entry which is preliminary data.</text>
</comment>
<evidence type="ECO:0000313" key="7">
    <source>
        <dbReference type="EMBL" id="NGM20051.1"/>
    </source>
</evidence>
<reference evidence="7 8" key="2">
    <citation type="submission" date="2020-03" db="EMBL/GenBank/DDBJ databases">
        <title>Roseomonas stagni sp. nov., isolated from pond water in Japan.</title>
        <authorList>
            <person name="Furuhata K."/>
            <person name="Miyamoto H."/>
            <person name="Goto K."/>
        </authorList>
    </citation>
    <scope>NUCLEOTIDE SEQUENCE [LARGE SCALE GENOMIC DNA]</scope>
    <source>
        <strain evidence="7 8">PeD5</strain>
    </source>
</reference>
<organism evidence="7 8">
    <name type="scientific">Falsiroseomonas algicola</name>
    <dbReference type="NCBI Taxonomy" id="2716930"/>
    <lineage>
        <taxon>Bacteria</taxon>
        <taxon>Pseudomonadati</taxon>
        <taxon>Pseudomonadota</taxon>
        <taxon>Alphaproteobacteria</taxon>
        <taxon>Acetobacterales</taxon>
        <taxon>Roseomonadaceae</taxon>
        <taxon>Falsiroseomonas</taxon>
    </lineage>
</organism>
<evidence type="ECO:0000256" key="5">
    <source>
        <dbReference type="ARBA" id="ARBA00022764"/>
    </source>
</evidence>
<comment type="subcellular location">
    <subcellularLocation>
        <location evidence="1">Periplasm</location>
    </subcellularLocation>
</comment>
<evidence type="ECO:0000256" key="2">
    <source>
        <dbReference type="ARBA" id="ARBA00008520"/>
    </source>
</evidence>
<dbReference type="GO" id="GO:0030288">
    <property type="term" value="C:outer membrane-bounded periplasmic space"/>
    <property type="evidence" value="ECO:0007669"/>
    <property type="project" value="TreeGrafter"/>
</dbReference>
<proteinExistence type="inferred from homology"/>
<reference evidence="7 8" key="1">
    <citation type="submission" date="2020-02" db="EMBL/GenBank/DDBJ databases">
        <authorList>
            <person name="Kim H.M."/>
            <person name="Jeon C.O."/>
        </authorList>
    </citation>
    <scope>NUCLEOTIDE SEQUENCE [LARGE SCALE GENOMIC DNA]</scope>
    <source>
        <strain evidence="7 8">PeD5</strain>
    </source>
</reference>
<dbReference type="EMBL" id="JAAIKB010000002">
    <property type="protein sequence ID" value="NGM20051.1"/>
    <property type="molecule type" value="Genomic_DNA"/>
</dbReference>
<sequence length="341" mass="37028">MRRLLGKLAGLAIGVFAAVMPAEARDLTVVAGGGALQDHMRRTLFSTFAGGPVVDTAYDYNVGPIRAMVQARNVTWDVVLVEAPDLIRGCEDGIFERIDYSVVDRGKFMPGGATTCGAGAIGWGVAVFYDEARHANGPATFQEFWDTQRFPGRRTLRRGARITLEAALMGDGVAPADVYRVLATPAGQARAFAALDRLRPNLVFWTGGQQPIELVNSGEVAYALGFVGRTANGIRAGARYNLRWSTLLYAYDSWAVVRGSANAAAAMRLIQHITEAGPVTELTKLWPINPATASVANDPDVRARNPLMMTNHQAGGLEINTEFWLEYGPDLEQRFASWVNR</sequence>
<evidence type="ECO:0000256" key="1">
    <source>
        <dbReference type="ARBA" id="ARBA00004418"/>
    </source>
</evidence>
<evidence type="ECO:0000256" key="6">
    <source>
        <dbReference type="SAM" id="SignalP"/>
    </source>
</evidence>
<comment type="similarity">
    <text evidence="2">Belongs to the bacterial solute-binding protein 1 family.</text>
</comment>